<dbReference type="GO" id="GO:0071555">
    <property type="term" value="P:cell wall organization"/>
    <property type="evidence" value="ECO:0007669"/>
    <property type="project" value="UniProtKB-KW"/>
</dbReference>
<dbReference type="InterPro" id="IPR017293">
    <property type="entry name" value="N-acetylmuramoyl-L-ala_amidase"/>
</dbReference>
<dbReference type="Gene3D" id="2.30.30.40">
    <property type="entry name" value="SH3 Domains"/>
    <property type="match status" value="3"/>
</dbReference>
<dbReference type="Pfam" id="PF01520">
    <property type="entry name" value="Amidase_3"/>
    <property type="match status" value="1"/>
</dbReference>
<evidence type="ECO:0000256" key="2">
    <source>
        <dbReference type="ARBA" id="ARBA00023316"/>
    </source>
</evidence>
<dbReference type="RefSeq" id="WP_045922563.1">
    <property type="nucleotide sequence ID" value="NZ_JBHTHW010000003.1"/>
</dbReference>
<dbReference type="InterPro" id="IPR050695">
    <property type="entry name" value="N-acetylmuramoyl_amidase_3"/>
</dbReference>
<dbReference type="STRING" id="1218508.JG29_07130"/>
<protein>
    <submittedName>
        <fullName evidence="4">N-acetylmuramoyl-L-alanine amidase family protein</fullName>
    </submittedName>
</protein>
<feature type="domain" description="SH3b" evidence="3">
    <location>
        <begin position="183"/>
        <end position="247"/>
    </location>
</feature>
<dbReference type="GO" id="GO:0008745">
    <property type="term" value="F:N-acetylmuramoyl-L-alanine amidase activity"/>
    <property type="evidence" value="ECO:0007669"/>
    <property type="project" value="InterPro"/>
</dbReference>
<evidence type="ECO:0000259" key="3">
    <source>
        <dbReference type="PROSITE" id="PS51781"/>
    </source>
</evidence>
<dbReference type="AlphaFoldDB" id="A0A0F4KS54"/>
<keyword evidence="2" id="KW-0961">Cell wall biogenesis/degradation</keyword>
<feature type="domain" description="SH3b" evidence="3">
    <location>
        <begin position="38"/>
        <end position="100"/>
    </location>
</feature>
<proteinExistence type="predicted"/>
<dbReference type="SMART" id="SM00287">
    <property type="entry name" value="SH3b"/>
    <property type="match status" value="3"/>
</dbReference>
<dbReference type="Gene3D" id="3.40.630.40">
    <property type="entry name" value="Zn-dependent exopeptidases"/>
    <property type="match status" value="1"/>
</dbReference>
<dbReference type="CDD" id="cd02696">
    <property type="entry name" value="MurNAc-LAA"/>
    <property type="match status" value="1"/>
</dbReference>
<keyword evidence="1" id="KW-0378">Hydrolase</keyword>
<dbReference type="PANTHER" id="PTHR30404">
    <property type="entry name" value="N-ACETYLMURAMOYL-L-ALANINE AMIDASE"/>
    <property type="match status" value="1"/>
</dbReference>
<dbReference type="GO" id="GO:0009253">
    <property type="term" value="P:peptidoglycan catabolic process"/>
    <property type="evidence" value="ECO:0007669"/>
    <property type="project" value="InterPro"/>
</dbReference>
<dbReference type="EMBL" id="JXBZ01000007">
    <property type="protein sequence ID" value="KJY48893.1"/>
    <property type="molecule type" value="Genomic_DNA"/>
</dbReference>
<dbReference type="SMART" id="SM00646">
    <property type="entry name" value="Ami_3"/>
    <property type="match status" value="1"/>
</dbReference>
<dbReference type="InterPro" id="IPR002508">
    <property type="entry name" value="MurNAc-LAA_cat"/>
</dbReference>
<dbReference type="GO" id="GO:0030288">
    <property type="term" value="C:outer membrane-bounded periplasmic space"/>
    <property type="evidence" value="ECO:0007669"/>
    <property type="project" value="TreeGrafter"/>
</dbReference>
<dbReference type="OrthoDB" id="9806267at2"/>
<dbReference type="PROSITE" id="PS51781">
    <property type="entry name" value="SH3B"/>
    <property type="match status" value="2"/>
</dbReference>
<dbReference type="PIRSF" id="PIRSF037846">
    <property type="entry name" value="Autolysin_YrvJ_prd"/>
    <property type="match status" value="1"/>
</dbReference>
<accession>A0A0F4KS54</accession>
<reference evidence="4 5" key="1">
    <citation type="submission" date="2014-12" db="EMBL/GenBank/DDBJ databases">
        <title>Comparative genomics of the lactic acid bacteria isolated from the honey bee gut.</title>
        <authorList>
            <person name="Ellegaard K.M."/>
            <person name="Tamarit D."/>
            <person name="Javelind E."/>
            <person name="Olofsson T."/>
            <person name="Andersson S.G."/>
            <person name="Vasquez A."/>
        </authorList>
    </citation>
    <scope>NUCLEOTIDE SEQUENCE [LARGE SCALE GENOMIC DNA]</scope>
    <source>
        <strain evidence="4 5">Hon2</strain>
    </source>
</reference>
<evidence type="ECO:0000256" key="1">
    <source>
        <dbReference type="ARBA" id="ARBA00022801"/>
    </source>
</evidence>
<comment type="caution">
    <text evidence="4">The sequence shown here is derived from an EMBL/GenBank/DDBJ whole genome shotgun (WGS) entry which is preliminary data.</text>
</comment>
<dbReference type="InterPro" id="IPR003646">
    <property type="entry name" value="SH3-like_bac-type"/>
</dbReference>
<dbReference type="CDD" id="cd00174">
    <property type="entry name" value="SH3"/>
    <property type="match status" value="1"/>
</dbReference>
<dbReference type="HOGENOM" id="CLU_014322_1_0_9"/>
<name>A0A0F4KS54_9LACO</name>
<sequence length="438" mass="48895">MKLRRSDRRQKRQQRWLWGIIIILITCSSLSTLAMAQANQLVVKANFLNVRIGPSLSYETLTRVKRGETLTILSKKNQWYQVRLAGDKIGWVASWLIDNNEANTSSNTIGIIKAPNTNVQKYPQNDSEVLGTLAQLQKVNIVYTQNNWSQILFNDTVGWVPNSELIITDKIAQNIWNNHHQKSTIRSVTTLQNNTKILAKPDPDSKVVAHITDKTTLPYLGKEGDFYKIRLNSGESGYIASWLVSISSSEHAVKSAATKLSEATIVIDPGHGGADTGALTNNQKHTEKGYTLDTAKRLKKQLQQSGANVILTRNNDSGLDLASRARLANKLNADVFLSLHFDSTPVASKASGITTYYYSGKKDRPLAQSLHKQLEDLPLPDRGLRFGDYEVIRENEQPAVLIEGGYLNNKHDNKQIANPEYRQKLAVGIAQGLSDYFK</sequence>
<dbReference type="PATRIC" id="fig|1218508.4.peg.731"/>
<gene>
    <name evidence="4" type="primary">ami</name>
    <name evidence="4" type="ORF">JG29_07130</name>
</gene>
<keyword evidence="5" id="KW-1185">Reference proteome</keyword>
<dbReference type="Pfam" id="PF08239">
    <property type="entry name" value="SH3_3"/>
    <property type="match status" value="3"/>
</dbReference>
<organism evidence="4 5">
    <name type="scientific">Bombilactobacillus mellis</name>
    <dbReference type="NCBI Taxonomy" id="1218508"/>
    <lineage>
        <taxon>Bacteria</taxon>
        <taxon>Bacillati</taxon>
        <taxon>Bacillota</taxon>
        <taxon>Bacilli</taxon>
        <taxon>Lactobacillales</taxon>
        <taxon>Lactobacillaceae</taxon>
        <taxon>Bombilactobacillus</taxon>
    </lineage>
</organism>
<dbReference type="SUPFAM" id="SSF53187">
    <property type="entry name" value="Zn-dependent exopeptidases"/>
    <property type="match status" value="1"/>
</dbReference>
<dbReference type="PANTHER" id="PTHR30404:SF7">
    <property type="entry name" value="CELL WALL AMIDASE LYTH-RELATED"/>
    <property type="match status" value="1"/>
</dbReference>
<dbReference type="Proteomes" id="UP000033695">
    <property type="component" value="Unassembled WGS sequence"/>
</dbReference>
<evidence type="ECO:0000313" key="4">
    <source>
        <dbReference type="EMBL" id="KJY48893.1"/>
    </source>
</evidence>
<evidence type="ECO:0000313" key="5">
    <source>
        <dbReference type="Proteomes" id="UP000033695"/>
    </source>
</evidence>